<reference evidence="2" key="1">
    <citation type="submission" date="2016-10" db="EMBL/GenBank/DDBJ databases">
        <authorList>
            <person name="Varghese N."/>
            <person name="Submissions S."/>
        </authorList>
    </citation>
    <scope>NUCLEOTIDE SEQUENCE [LARGE SCALE GENOMIC DNA]</scope>
    <source>
        <strain evidence="2">UNC267MFSha1.1M11</strain>
    </source>
</reference>
<evidence type="ECO:0000313" key="2">
    <source>
        <dbReference type="Proteomes" id="UP000199707"/>
    </source>
</evidence>
<dbReference type="EMBL" id="FMUB01000025">
    <property type="protein sequence ID" value="SCX34539.1"/>
    <property type="molecule type" value="Genomic_DNA"/>
</dbReference>
<protein>
    <submittedName>
        <fullName evidence="1">Uncharacterized protein</fullName>
    </submittedName>
</protein>
<dbReference type="STRING" id="1502745.SAMN02799620_06372"/>
<dbReference type="AlphaFoldDB" id="A0A1G4X2R8"/>
<dbReference type="Proteomes" id="UP000199707">
    <property type="component" value="Unassembled WGS sequence"/>
</dbReference>
<evidence type="ECO:0000313" key="1">
    <source>
        <dbReference type="EMBL" id="SCX34539.1"/>
    </source>
</evidence>
<sequence length="68" mass="7283">MTAPIDPLVDLVRNAIGYGVMMAVESPVELRAKLSALPENSTLADALTSDAKGFVEIRRDLIEAVEAK</sequence>
<organism evidence="1 2">
    <name type="scientific">Mycolicibacterium fluoranthenivorans</name>
    <dbReference type="NCBI Taxonomy" id="258505"/>
    <lineage>
        <taxon>Bacteria</taxon>
        <taxon>Bacillati</taxon>
        <taxon>Actinomycetota</taxon>
        <taxon>Actinomycetes</taxon>
        <taxon>Mycobacteriales</taxon>
        <taxon>Mycobacteriaceae</taxon>
        <taxon>Mycolicibacterium</taxon>
    </lineage>
</organism>
<dbReference type="RefSeq" id="WP_090364928.1">
    <property type="nucleotide sequence ID" value="NZ_FMUB01000025.1"/>
</dbReference>
<proteinExistence type="predicted"/>
<accession>A0A1G4X2R8</accession>
<gene>
    <name evidence="1" type="ORF">SAMN02799620_06372</name>
</gene>
<name>A0A1G4X2R8_9MYCO</name>